<dbReference type="Proteomes" id="UP000516415">
    <property type="component" value="Segment"/>
</dbReference>
<dbReference type="EMBL" id="MT740307">
    <property type="protein sequence ID" value="QNR53885.1"/>
    <property type="molecule type" value="Genomic_DNA"/>
</dbReference>
<protein>
    <submittedName>
        <fullName evidence="1">Uncharacterized protein</fullName>
    </submittedName>
</protein>
<proteinExistence type="predicted"/>
<accession>A0A7H0XFU5</accession>
<name>A0A7H0XFU5_9CAUD</name>
<evidence type="ECO:0000313" key="2">
    <source>
        <dbReference type="Proteomes" id="UP000516415"/>
    </source>
</evidence>
<reference evidence="1 2" key="1">
    <citation type="submission" date="2020-07" db="EMBL/GenBank/DDBJ databases">
        <authorList>
            <person name="Martino G."/>
            <person name="Holtappels D."/>
            <person name="Wagemans J."/>
            <person name="Lavigne R."/>
            <person name="Turina M."/>
            <person name="Ciuffo M."/>
        </authorList>
    </citation>
    <scope>NUCLEOTIDE SEQUENCE [LARGE SCALE GENOMIC DNA]</scope>
</reference>
<evidence type="ECO:0000313" key="1">
    <source>
        <dbReference type="EMBL" id="QNR53885.1"/>
    </source>
</evidence>
<sequence length="104" mass="11141">MTQAITTTKVEIHSDTFGDRAKFHARPQGTFAFELLEKGNGTKPSIMCFDKETSIALRDLLLLANPLPTVTGNVEPTMAVVGELASFSPAQGITINIAHLTVNA</sequence>
<keyword evidence="2" id="KW-1185">Reference proteome</keyword>
<organism evidence="1 2">
    <name type="scientific">Pseudomonas phage phiK7A1</name>
    <dbReference type="NCBI Taxonomy" id="2759194"/>
    <lineage>
        <taxon>Viruses</taxon>
        <taxon>Duplodnaviria</taxon>
        <taxon>Heunggongvirae</taxon>
        <taxon>Uroviricota</taxon>
        <taxon>Caudoviricetes</taxon>
        <taxon>Vandenendeviridae</taxon>
        <taxon>Gorskivirinae</taxon>
        <taxon>Torinovirus</taxon>
        <taxon>Torinovirus K7A1</taxon>
    </lineage>
</organism>
<gene>
    <name evidence="1" type="ORF">phiK7A1_097c</name>
</gene>